<evidence type="ECO:0000313" key="3">
    <source>
        <dbReference type="Proteomes" id="UP000322077"/>
    </source>
</evidence>
<protein>
    <submittedName>
        <fullName evidence="2">Uncharacterized protein</fullName>
    </submittedName>
</protein>
<reference evidence="2 3" key="1">
    <citation type="submission" date="2019-08" db="EMBL/GenBank/DDBJ databases">
        <authorList>
            <person name="Wang G."/>
            <person name="Xu Z."/>
        </authorList>
    </citation>
    <scope>NUCLEOTIDE SEQUENCE [LARGE SCALE GENOMIC DNA]</scope>
    <source>
        <strain evidence="2 3">ZX</strain>
    </source>
</reference>
<feature type="compositionally biased region" description="Basic and acidic residues" evidence="1">
    <location>
        <begin position="27"/>
        <end position="43"/>
    </location>
</feature>
<proteinExistence type="predicted"/>
<keyword evidence="3" id="KW-1185">Reference proteome</keyword>
<name>A0A5D9C442_9SPHN</name>
<accession>A0A5D9C442</accession>
<sequence>MVKADQVEVGFRIVIERPVAGVLHSLQAKDDGPLDPKSSKDGEPLSFDFPVRIGPGPKYFGDQVRREGPERRFVYIRIGDLAGDAASPWSRRMKIDIHDIGSDLIDRAVAGGGVIETVVDGTGGDGTPACATLKPLRRGIAL</sequence>
<dbReference type="EMBL" id="VTOU01000005">
    <property type="protein sequence ID" value="TZG24741.1"/>
    <property type="molecule type" value="Genomic_DNA"/>
</dbReference>
<evidence type="ECO:0000313" key="2">
    <source>
        <dbReference type="EMBL" id="TZG24741.1"/>
    </source>
</evidence>
<dbReference type="RefSeq" id="WP_149523936.1">
    <property type="nucleotide sequence ID" value="NZ_VTOU01000005.1"/>
</dbReference>
<dbReference type="AlphaFoldDB" id="A0A5D9C442"/>
<comment type="caution">
    <text evidence="2">The sequence shown here is derived from an EMBL/GenBank/DDBJ whole genome shotgun (WGS) entry which is preliminary data.</text>
</comment>
<dbReference type="Proteomes" id="UP000322077">
    <property type="component" value="Unassembled WGS sequence"/>
</dbReference>
<organism evidence="2 3">
    <name type="scientific">Sphingomonas montanisoli</name>
    <dbReference type="NCBI Taxonomy" id="2606412"/>
    <lineage>
        <taxon>Bacteria</taxon>
        <taxon>Pseudomonadati</taxon>
        <taxon>Pseudomonadota</taxon>
        <taxon>Alphaproteobacteria</taxon>
        <taxon>Sphingomonadales</taxon>
        <taxon>Sphingomonadaceae</taxon>
        <taxon>Sphingomonas</taxon>
    </lineage>
</organism>
<dbReference type="InterPro" id="IPR046032">
    <property type="entry name" value="DUF5990"/>
</dbReference>
<dbReference type="Pfam" id="PF19452">
    <property type="entry name" value="DUF5990"/>
    <property type="match status" value="1"/>
</dbReference>
<gene>
    <name evidence="2" type="ORF">FYJ91_19225</name>
</gene>
<feature type="region of interest" description="Disordered" evidence="1">
    <location>
        <begin position="26"/>
        <end position="48"/>
    </location>
</feature>
<evidence type="ECO:0000256" key="1">
    <source>
        <dbReference type="SAM" id="MobiDB-lite"/>
    </source>
</evidence>